<organism evidence="14 15">
    <name type="scientific">Abditibacterium utsteinense</name>
    <dbReference type="NCBI Taxonomy" id="1960156"/>
    <lineage>
        <taxon>Bacteria</taxon>
        <taxon>Pseudomonadati</taxon>
        <taxon>Abditibacteriota</taxon>
        <taxon>Abditibacteriia</taxon>
        <taxon>Abditibacteriales</taxon>
        <taxon>Abditibacteriaceae</taxon>
        <taxon>Abditibacterium</taxon>
    </lineage>
</organism>
<comment type="subunit">
    <text evidence="9">Monomer.</text>
</comment>
<keyword evidence="8 9" id="KW-0342">GTP-binding</keyword>
<dbReference type="InterPro" id="IPR031167">
    <property type="entry name" value="G_OBG"/>
</dbReference>
<keyword evidence="3 9" id="KW-0963">Cytoplasm</keyword>
<dbReference type="CDD" id="cd01898">
    <property type="entry name" value="Obg"/>
    <property type="match status" value="1"/>
</dbReference>
<keyword evidence="7 9" id="KW-0460">Magnesium</keyword>
<evidence type="ECO:0000256" key="8">
    <source>
        <dbReference type="ARBA" id="ARBA00023134"/>
    </source>
</evidence>
<evidence type="ECO:0000256" key="5">
    <source>
        <dbReference type="ARBA" id="ARBA00022741"/>
    </source>
</evidence>
<dbReference type="OrthoDB" id="9807318at2"/>
<proteinExistence type="inferred from homology"/>
<dbReference type="InterPro" id="IPR045086">
    <property type="entry name" value="OBG_GTPase"/>
</dbReference>
<evidence type="ECO:0000259" key="11">
    <source>
        <dbReference type="PROSITE" id="PS51710"/>
    </source>
</evidence>
<feature type="region of interest" description="Disordered" evidence="10">
    <location>
        <begin position="60"/>
        <end position="86"/>
    </location>
</feature>
<evidence type="ECO:0000256" key="9">
    <source>
        <dbReference type="HAMAP-Rule" id="MF_01454"/>
    </source>
</evidence>
<evidence type="ECO:0000256" key="3">
    <source>
        <dbReference type="ARBA" id="ARBA00022490"/>
    </source>
</evidence>
<dbReference type="Gene3D" id="2.70.210.12">
    <property type="entry name" value="GTP1/OBG domain"/>
    <property type="match status" value="1"/>
</dbReference>
<dbReference type="HAMAP" id="MF_01454">
    <property type="entry name" value="GTPase_Obg"/>
    <property type="match status" value="1"/>
</dbReference>
<dbReference type="InterPro" id="IPR036726">
    <property type="entry name" value="GTP1_OBG_dom_sf"/>
</dbReference>
<evidence type="ECO:0000256" key="10">
    <source>
        <dbReference type="SAM" id="MobiDB-lite"/>
    </source>
</evidence>
<dbReference type="PROSITE" id="PS51881">
    <property type="entry name" value="OCT"/>
    <property type="match status" value="1"/>
</dbReference>
<dbReference type="PROSITE" id="PS51710">
    <property type="entry name" value="G_OBG"/>
    <property type="match status" value="1"/>
</dbReference>
<dbReference type="SUPFAM" id="SSF102741">
    <property type="entry name" value="Obg GTP-binding protein C-terminal domain"/>
    <property type="match status" value="1"/>
</dbReference>
<dbReference type="EMBL" id="NIGF01000002">
    <property type="protein sequence ID" value="PQV65043.1"/>
    <property type="molecule type" value="Genomic_DNA"/>
</dbReference>
<dbReference type="Pfam" id="PF01018">
    <property type="entry name" value="GTP1_OBG"/>
    <property type="match status" value="1"/>
</dbReference>
<feature type="binding site" evidence="9">
    <location>
        <begin position="165"/>
        <end position="172"/>
    </location>
    <ligand>
        <name>GTP</name>
        <dbReference type="ChEBI" id="CHEBI:37565"/>
    </ligand>
</feature>
<evidence type="ECO:0000259" key="12">
    <source>
        <dbReference type="PROSITE" id="PS51881"/>
    </source>
</evidence>
<dbReference type="PANTHER" id="PTHR11702:SF31">
    <property type="entry name" value="MITOCHONDRIAL RIBOSOME-ASSOCIATED GTPASE 2"/>
    <property type="match status" value="1"/>
</dbReference>
<dbReference type="Pfam" id="PF09269">
    <property type="entry name" value="DUF1967"/>
    <property type="match status" value="1"/>
</dbReference>
<comment type="cofactor">
    <cofactor evidence="1 9">
        <name>Mg(2+)</name>
        <dbReference type="ChEBI" id="CHEBI:18420"/>
    </cofactor>
</comment>
<dbReference type="GO" id="GO:0005737">
    <property type="term" value="C:cytoplasm"/>
    <property type="evidence" value="ECO:0007669"/>
    <property type="project" value="UniProtKB-SubCell"/>
</dbReference>
<evidence type="ECO:0000256" key="4">
    <source>
        <dbReference type="ARBA" id="ARBA00022723"/>
    </source>
</evidence>
<keyword evidence="15" id="KW-1185">Reference proteome</keyword>
<dbReference type="GO" id="GO:0003924">
    <property type="term" value="F:GTPase activity"/>
    <property type="evidence" value="ECO:0007669"/>
    <property type="project" value="UniProtKB-UniRule"/>
</dbReference>
<evidence type="ECO:0000256" key="1">
    <source>
        <dbReference type="ARBA" id="ARBA00001946"/>
    </source>
</evidence>
<feature type="binding site" evidence="9">
    <location>
        <begin position="190"/>
        <end position="194"/>
    </location>
    <ligand>
        <name>GTP</name>
        <dbReference type="ChEBI" id="CHEBI:37565"/>
    </ligand>
</feature>
<dbReference type="Gene3D" id="3.40.50.300">
    <property type="entry name" value="P-loop containing nucleotide triphosphate hydrolases"/>
    <property type="match status" value="1"/>
</dbReference>
<dbReference type="RefSeq" id="WP_105482352.1">
    <property type="nucleotide sequence ID" value="NZ_NIGF01000002.1"/>
</dbReference>
<comment type="subcellular location">
    <subcellularLocation>
        <location evidence="9">Cytoplasm</location>
    </subcellularLocation>
</comment>
<dbReference type="Pfam" id="PF01926">
    <property type="entry name" value="MMR_HSR1"/>
    <property type="match status" value="1"/>
</dbReference>
<feature type="binding site" evidence="9">
    <location>
        <position position="192"/>
    </location>
    <ligand>
        <name>Mg(2+)</name>
        <dbReference type="ChEBI" id="CHEBI:18420"/>
    </ligand>
</feature>
<dbReference type="InterPro" id="IPR006073">
    <property type="entry name" value="GTP-bd"/>
</dbReference>
<dbReference type="GO" id="GO:0043022">
    <property type="term" value="F:ribosome binding"/>
    <property type="evidence" value="ECO:0007669"/>
    <property type="project" value="UniProtKB-ARBA"/>
</dbReference>
<name>A0A2S8SW71_9BACT</name>
<keyword evidence="5 9" id="KW-0547">Nucleotide-binding</keyword>
<dbReference type="SUPFAM" id="SSF82051">
    <property type="entry name" value="Obg GTP-binding protein N-terminal domain"/>
    <property type="match status" value="1"/>
</dbReference>
<dbReference type="InterPro" id="IPR014100">
    <property type="entry name" value="GTP-bd_Obg/CgtA"/>
</dbReference>
<feature type="binding site" evidence="9">
    <location>
        <begin position="212"/>
        <end position="215"/>
    </location>
    <ligand>
        <name>GTP</name>
        <dbReference type="ChEBI" id="CHEBI:37565"/>
    </ligand>
</feature>
<gene>
    <name evidence="9" type="primary">obg</name>
    <name evidence="14" type="ORF">B1R32_10250</name>
</gene>
<feature type="domain" description="OBG-type G" evidence="11">
    <location>
        <begin position="159"/>
        <end position="329"/>
    </location>
</feature>
<feature type="domain" description="OCT" evidence="12">
    <location>
        <begin position="349"/>
        <end position="430"/>
    </location>
</feature>
<dbReference type="GO" id="GO:0005525">
    <property type="term" value="F:GTP binding"/>
    <property type="evidence" value="ECO:0007669"/>
    <property type="project" value="UniProtKB-UniRule"/>
</dbReference>
<evidence type="ECO:0000313" key="14">
    <source>
        <dbReference type="EMBL" id="PQV65043.1"/>
    </source>
</evidence>
<dbReference type="NCBIfam" id="TIGR02729">
    <property type="entry name" value="Obg_CgtA"/>
    <property type="match status" value="1"/>
</dbReference>
<dbReference type="InParanoid" id="A0A2S8SW71"/>
<keyword evidence="4 9" id="KW-0479">Metal-binding</keyword>
<comment type="similarity">
    <text evidence="2 9">Belongs to the TRAFAC class OBG-HflX-like GTPase superfamily. OBG GTPase family.</text>
</comment>
<evidence type="ECO:0000259" key="13">
    <source>
        <dbReference type="PROSITE" id="PS51883"/>
    </source>
</evidence>
<dbReference type="InterPro" id="IPR015349">
    <property type="entry name" value="OCT_dom"/>
</dbReference>
<feature type="binding site" evidence="9">
    <location>
        <position position="172"/>
    </location>
    <ligand>
        <name>Mg(2+)</name>
        <dbReference type="ChEBI" id="CHEBI:18420"/>
    </ligand>
</feature>
<feature type="binding site" evidence="9">
    <location>
        <begin position="279"/>
        <end position="282"/>
    </location>
    <ligand>
        <name>GTP</name>
        <dbReference type="ChEBI" id="CHEBI:37565"/>
    </ligand>
</feature>
<reference evidence="14 15" key="1">
    <citation type="journal article" date="2018" name="Syst. Appl. Microbiol.">
        <title>Abditibacterium utsteinense sp. nov., the first cultivated member of candidate phylum FBP, isolated from ice-free Antarctic soil samples.</title>
        <authorList>
            <person name="Tahon G."/>
            <person name="Tytgat B."/>
            <person name="Lebbe L."/>
            <person name="Carlier A."/>
            <person name="Willems A."/>
        </authorList>
    </citation>
    <scope>NUCLEOTIDE SEQUENCE [LARGE SCALE GENOMIC DNA]</scope>
    <source>
        <strain evidence="14 15">LMG 29911</strain>
    </source>
</reference>
<dbReference type="InterPro" id="IPR027417">
    <property type="entry name" value="P-loop_NTPase"/>
</dbReference>
<dbReference type="Gene3D" id="3.30.300.350">
    <property type="entry name" value="GTP-binding protein OBG, C-terminal domain"/>
    <property type="match status" value="1"/>
</dbReference>
<comment type="function">
    <text evidence="9">An essential GTPase which binds GTP, GDP and possibly (p)ppGpp with moderate affinity, with high nucleotide exchange rates and a fairly low GTP hydrolysis rate. Plays a role in control of the cell cycle, stress response, ribosome biogenesis and in those bacteria that undergo differentiation, in morphogenesis control.</text>
</comment>
<keyword evidence="6 9" id="KW-0378">Hydrolase</keyword>
<evidence type="ECO:0000256" key="6">
    <source>
        <dbReference type="ARBA" id="ARBA00022801"/>
    </source>
</evidence>
<dbReference type="NCBIfam" id="NF008954">
    <property type="entry name" value="PRK12296.1"/>
    <property type="match status" value="1"/>
</dbReference>
<comment type="caution">
    <text evidence="14">The sequence shown here is derived from an EMBL/GenBank/DDBJ whole genome shotgun (WGS) entry which is preliminary data.</text>
</comment>
<sequence>MFVDEATIEVKGGDGGNGIVAFRREKYMPMGGPSGGDGGSGGSVILRADGHKRTLYDLSRARHHKGDRGRHGEGSRRHGKDGQGITVPVPVGTQVFIKETGELIADLVAPGQEFVAAQGGAGGRGNVHFSNSSRQAPKFSELGALGEDRTLLLSLKLLADVALIGLPNAGKSTLIASISAAKPKIAAYPFTTLIPNLGVVKVDPARLFTAADIPGLIRGAHKGSGLGHQFLKHIERAPVFVHLVDPFQPKAYRNFLAINRELKMWKREMIERPQLVVITKMDTVDEETLPEVELLKAKFEARGCEVFLISAATQEGLAPLLERAMSFVEIEREKALLEPQQIPVVLTQSRIDKPLHIKEIARYADDQSEWDVTGGPMERLTGRFDMQNTEAVFYIHRILERSGTLEEMRNAGVKYGDLVHVGGLTFEFGE</sequence>
<dbReference type="AlphaFoldDB" id="A0A2S8SW71"/>
<evidence type="ECO:0000256" key="7">
    <source>
        <dbReference type="ARBA" id="ARBA00022842"/>
    </source>
</evidence>
<feature type="binding site" evidence="9">
    <location>
        <begin position="310"/>
        <end position="312"/>
    </location>
    <ligand>
        <name>GTP</name>
        <dbReference type="ChEBI" id="CHEBI:37565"/>
    </ligand>
</feature>
<dbReference type="GO" id="GO:0042254">
    <property type="term" value="P:ribosome biogenesis"/>
    <property type="evidence" value="ECO:0007669"/>
    <property type="project" value="UniProtKB-UniRule"/>
</dbReference>
<protein>
    <recommendedName>
        <fullName evidence="9">GTPase Obg</fullName>
        <ecNumber evidence="9">3.6.5.-</ecNumber>
    </recommendedName>
    <alternativeName>
        <fullName evidence="9">GTP-binding protein Obg</fullName>
    </alternativeName>
</protein>
<dbReference type="FunCoup" id="A0A2S8SW71">
    <property type="interactions" value="393"/>
</dbReference>
<dbReference type="NCBIfam" id="TIGR03595">
    <property type="entry name" value="Obg_CgtA_exten"/>
    <property type="match status" value="1"/>
</dbReference>
<dbReference type="NCBIfam" id="NF008956">
    <property type="entry name" value="PRK12299.1"/>
    <property type="match status" value="1"/>
</dbReference>
<dbReference type="PANTHER" id="PTHR11702">
    <property type="entry name" value="DEVELOPMENTALLY REGULATED GTP-BINDING PROTEIN-RELATED"/>
    <property type="match status" value="1"/>
</dbReference>
<accession>A0A2S8SW71</accession>
<dbReference type="EC" id="3.6.5.-" evidence="9"/>
<dbReference type="Proteomes" id="UP000237684">
    <property type="component" value="Unassembled WGS sequence"/>
</dbReference>
<dbReference type="InterPro" id="IPR006169">
    <property type="entry name" value="GTP1_OBG_dom"/>
</dbReference>
<dbReference type="NCBIfam" id="NF008955">
    <property type="entry name" value="PRK12297.1"/>
    <property type="match status" value="1"/>
</dbReference>
<dbReference type="SUPFAM" id="SSF52540">
    <property type="entry name" value="P-loop containing nucleoside triphosphate hydrolases"/>
    <property type="match status" value="1"/>
</dbReference>
<dbReference type="PRINTS" id="PR00326">
    <property type="entry name" value="GTP1OBG"/>
</dbReference>
<evidence type="ECO:0000313" key="15">
    <source>
        <dbReference type="Proteomes" id="UP000237684"/>
    </source>
</evidence>
<feature type="domain" description="Obg" evidence="13">
    <location>
        <begin position="1"/>
        <end position="158"/>
    </location>
</feature>
<evidence type="ECO:0000256" key="2">
    <source>
        <dbReference type="ARBA" id="ARBA00007699"/>
    </source>
</evidence>
<dbReference type="FunFam" id="2.70.210.12:FF:000001">
    <property type="entry name" value="GTPase Obg"/>
    <property type="match status" value="1"/>
</dbReference>
<dbReference type="GO" id="GO:0000287">
    <property type="term" value="F:magnesium ion binding"/>
    <property type="evidence" value="ECO:0007669"/>
    <property type="project" value="InterPro"/>
</dbReference>
<dbReference type="InterPro" id="IPR036346">
    <property type="entry name" value="GTP-bd_prot_GTP1/OBG_C_sf"/>
</dbReference>
<dbReference type="PROSITE" id="PS51883">
    <property type="entry name" value="OBG"/>
    <property type="match status" value="1"/>
</dbReference>